<dbReference type="Pfam" id="PF01205">
    <property type="entry name" value="Impact_N"/>
    <property type="match status" value="1"/>
</dbReference>
<reference evidence="3 4" key="1">
    <citation type="submission" date="2017-12" db="EMBL/GenBank/DDBJ databases">
        <title>Complete genome sequence of Spiroplasma monobiae MQ-1 (ATCC 33825).</title>
        <authorList>
            <person name="Tsai Y.-M."/>
            <person name="Lo W.-S."/>
            <person name="Wu P.-S."/>
            <person name="Cho S.-T."/>
            <person name="Kuo C.-H."/>
        </authorList>
    </citation>
    <scope>NUCLEOTIDE SEQUENCE [LARGE SCALE GENOMIC DNA]</scope>
    <source>
        <strain evidence="3 4">MQ-1</strain>
    </source>
</reference>
<dbReference type="OrthoDB" id="9813771at2"/>
<evidence type="ECO:0000313" key="4">
    <source>
        <dbReference type="Proteomes" id="UP000234790"/>
    </source>
</evidence>
<organism evidence="3 4">
    <name type="scientific">Spiroplasma monobiae MQ-1</name>
    <dbReference type="NCBI Taxonomy" id="1336748"/>
    <lineage>
        <taxon>Bacteria</taxon>
        <taxon>Bacillati</taxon>
        <taxon>Mycoplasmatota</taxon>
        <taxon>Mollicutes</taxon>
        <taxon>Entomoplasmatales</taxon>
        <taxon>Spiroplasmataceae</taxon>
        <taxon>Spiroplasma</taxon>
    </lineage>
</organism>
<sequence length="202" mass="23356">MVKVMIFLRILNDEKVVERNFTIKKSKFITYISKVKDKEELDIFIKKFSDKNATHNCYAYRCGDEKLTYGYNNDGEPNGTAGEPLLKLIEVNNLTNIVILVIRYYGGIKLGTGGLQKAYSHLAIEMLKELNTKQLEFLYNLEIIFNISDIKTISSSLKNIASEIKYNYIDDLVYAKLKLDQMEKLDPIKSKIKIIKKVQGYY</sequence>
<name>A0A2K9LTV7_SPISQ</name>
<dbReference type="RefSeq" id="WP_158637877.1">
    <property type="nucleotide sequence ID" value="NZ_CP025543.1"/>
</dbReference>
<dbReference type="InterPro" id="IPR001498">
    <property type="entry name" value="Impact_N"/>
</dbReference>
<accession>A0A2K9LTV7</accession>
<dbReference type="PANTHER" id="PTHR16301">
    <property type="entry name" value="IMPACT-RELATED"/>
    <property type="match status" value="1"/>
</dbReference>
<keyword evidence="4" id="KW-1185">Reference proteome</keyword>
<dbReference type="EMBL" id="CP025543">
    <property type="protein sequence ID" value="AUM62311.1"/>
    <property type="molecule type" value="Genomic_DNA"/>
</dbReference>
<dbReference type="InterPro" id="IPR020568">
    <property type="entry name" value="Ribosomal_Su5_D2-typ_SF"/>
</dbReference>
<evidence type="ECO:0000256" key="1">
    <source>
        <dbReference type="ARBA" id="ARBA00007665"/>
    </source>
</evidence>
<dbReference type="InterPro" id="IPR023582">
    <property type="entry name" value="Impact"/>
</dbReference>
<feature type="domain" description="Impact N-terminal" evidence="2">
    <location>
        <begin position="24"/>
        <end position="126"/>
    </location>
</feature>
<dbReference type="KEGG" id="smoo:SMONO_v1c00580"/>
<comment type="similarity">
    <text evidence="1">Belongs to the IMPACT family.</text>
</comment>
<dbReference type="PANTHER" id="PTHR16301:SF20">
    <property type="entry name" value="IMPACT FAMILY MEMBER YIGZ"/>
    <property type="match status" value="1"/>
</dbReference>
<dbReference type="InterPro" id="IPR020569">
    <property type="entry name" value="UPF0029_Impact_CS"/>
</dbReference>
<dbReference type="AlphaFoldDB" id="A0A2K9LTV7"/>
<dbReference type="InterPro" id="IPR036956">
    <property type="entry name" value="Impact_N_sf"/>
</dbReference>
<dbReference type="SUPFAM" id="SSF54211">
    <property type="entry name" value="Ribosomal protein S5 domain 2-like"/>
    <property type="match status" value="1"/>
</dbReference>
<dbReference type="GO" id="GO:0006446">
    <property type="term" value="P:regulation of translational initiation"/>
    <property type="evidence" value="ECO:0007669"/>
    <property type="project" value="TreeGrafter"/>
</dbReference>
<protein>
    <recommendedName>
        <fullName evidence="2">Impact N-terminal domain-containing protein</fullName>
    </recommendedName>
</protein>
<evidence type="ECO:0000259" key="2">
    <source>
        <dbReference type="Pfam" id="PF01205"/>
    </source>
</evidence>
<evidence type="ECO:0000313" key="3">
    <source>
        <dbReference type="EMBL" id="AUM62311.1"/>
    </source>
</evidence>
<proteinExistence type="inferred from homology"/>
<dbReference type="PROSITE" id="PS00910">
    <property type="entry name" value="UPF0029"/>
    <property type="match status" value="1"/>
</dbReference>
<gene>
    <name evidence="3" type="ORF">SMONO_v1c00580</name>
</gene>
<dbReference type="Proteomes" id="UP000234790">
    <property type="component" value="Chromosome"/>
</dbReference>
<dbReference type="GO" id="GO:0005737">
    <property type="term" value="C:cytoplasm"/>
    <property type="evidence" value="ECO:0007669"/>
    <property type="project" value="TreeGrafter"/>
</dbReference>
<dbReference type="Gene3D" id="3.30.230.30">
    <property type="entry name" value="Impact, N-terminal domain"/>
    <property type="match status" value="1"/>
</dbReference>